<dbReference type="STRING" id="410764.GA0061103_2390"/>
<protein>
    <submittedName>
        <fullName evidence="9">Iron complex transport system permease protein</fullName>
    </submittedName>
</protein>
<keyword evidence="10" id="KW-1185">Reference proteome</keyword>
<feature type="transmembrane region" description="Helical" evidence="8">
    <location>
        <begin position="481"/>
        <end position="502"/>
    </location>
</feature>
<dbReference type="AlphaFoldDB" id="A0A1C3UKY6"/>
<organism evidence="9 10">
    <name type="scientific">Rhizobium multihospitium</name>
    <dbReference type="NCBI Taxonomy" id="410764"/>
    <lineage>
        <taxon>Bacteria</taxon>
        <taxon>Pseudomonadati</taxon>
        <taxon>Pseudomonadota</taxon>
        <taxon>Alphaproteobacteria</taxon>
        <taxon>Hyphomicrobiales</taxon>
        <taxon>Rhizobiaceae</taxon>
        <taxon>Rhizobium/Agrobacterium group</taxon>
        <taxon>Rhizobium</taxon>
    </lineage>
</organism>
<dbReference type="SUPFAM" id="SSF81345">
    <property type="entry name" value="ABC transporter involved in vitamin B12 uptake, BtuC"/>
    <property type="match status" value="2"/>
</dbReference>
<sequence length="663" mass="68202">MTRAEANNVLGAPAVALTLFVLASLLAWHQLAPDLSRLFEQEAGYDPQRLLLIYSTLPRIVTALLAGAALSLSGSLLQQVLRNPLASPSTLGISAGANLALVAVMLAFPALQGLSRDAVALFGSAAAAAVVFLIGARRGFSPLALVLAGLIVGVWSGALAAILVLMNDRYLSGLFIWGAGSLAQQSWTIPLSLLPKIAILSGAALLMARPLALMELGDSGASGLGLSVKRTRIAAVCIAIALAAIVTSAVGVIGFIGLIAPRIAQLAGARQMKSQLIWSPLIGAGLLLLTDEALVLLSGASSTFLPTGAITALLGAPLLLLMLPRLKAVQRSVPSPSQNVNRALRTPRVLLLASVPALVLLLAGAVFFGRAPDGTWTLLAYPHWPEVLPYRLPRIAGAFAAGAMLGVVGAILQRLSGNEMASPEVLGISAGATLGVTAALFLLPAPGMAAQLGFGGIGAFAVLIAIFLFGIRSGFAPERVLLTGIALGAMLDAFISVLAASGDPRAMIVMQWMSGSTYLIDIPKVISAMMAAVAGLALAFLTHRWLDLLPLGTQAAQAVGIRVNFARACLFALAAAMTAAATLVVGPLSFIGLMGPHLARELGLRRASPQLTGAALAGGGLMVLADWFGRMIAFPYQMPAGLVSALVGAPLLLILLMKRRRTA</sequence>
<dbReference type="RefSeq" id="WP_092708377.1">
    <property type="nucleotide sequence ID" value="NZ_FMAG01000001.1"/>
</dbReference>
<feature type="transmembrane region" description="Helical" evidence="8">
    <location>
        <begin position="349"/>
        <end position="371"/>
    </location>
</feature>
<dbReference type="PANTHER" id="PTHR30472">
    <property type="entry name" value="FERRIC ENTEROBACTIN TRANSPORT SYSTEM PERMEASE PROTEIN"/>
    <property type="match status" value="1"/>
</dbReference>
<feature type="transmembrane region" description="Helical" evidence="8">
    <location>
        <begin position="522"/>
        <end position="541"/>
    </location>
</feature>
<feature type="transmembrane region" description="Helical" evidence="8">
    <location>
        <begin position="424"/>
        <end position="443"/>
    </location>
</feature>
<evidence type="ECO:0000313" key="9">
    <source>
        <dbReference type="EMBL" id="SCB16118.1"/>
    </source>
</evidence>
<dbReference type="OrthoDB" id="9811721at2"/>
<dbReference type="GO" id="GO:0022857">
    <property type="term" value="F:transmembrane transporter activity"/>
    <property type="evidence" value="ECO:0007669"/>
    <property type="project" value="InterPro"/>
</dbReference>
<keyword evidence="3" id="KW-0813">Transport</keyword>
<keyword evidence="7 8" id="KW-0472">Membrane</keyword>
<feature type="transmembrane region" description="Helical" evidence="8">
    <location>
        <begin position="391"/>
        <end position="412"/>
    </location>
</feature>
<evidence type="ECO:0000256" key="1">
    <source>
        <dbReference type="ARBA" id="ARBA00004651"/>
    </source>
</evidence>
<keyword evidence="4" id="KW-1003">Cell membrane</keyword>
<feature type="transmembrane region" description="Helical" evidence="8">
    <location>
        <begin position="118"/>
        <end position="136"/>
    </location>
</feature>
<feature type="transmembrane region" description="Helical" evidence="8">
    <location>
        <begin position="50"/>
        <end position="71"/>
    </location>
</feature>
<dbReference type="Gene3D" id="1.10.3470.10">
    <property type="entry name" value="ABC transporter involved in vitamin B12 uptake, BtuC"/>
    <property type="match status" value="2"/>
</dbReference>
<feature type="transmembrane region" description="Helical" evidence="8">
    <location>
        <begin position="449"/>
        <end position="469"/>
    </location>
</feature>
<evidence type="ECO:0000256" key="4">
    <source>
        <dbReference type="ARBA" id="ARBA00022475"/>
    </source>
</evidence>
<feature type="transmembrane region" description="Helical" evidence="8">
    <location>
        <begin position="91"/>
        <end position="111"/>
    </location>
</feature>
<evidence type="ECO:0000256" key="8">
    <source>
        <dbReference type="SAM" id="Phobius"/>
    </source>
</evidence>
<dbReference type="GO" id="GO:0033214">
    <property type="term" value="P:siderophore-iron import into cell"/>
    <property type="evidence" value="ECO:0007669"/>
    <property type="project" value="TreeGrafter"/>
</dbReference>
<evidence type="ECO:0000256" key="5">
    <source>
        <dbReference type="ARBA" id="ARBA00022692"/>
    </source>
</evidence>
<gene>
    <name evidence="9" type="ORF">GA0061103_2390</name>
</gene>
<feature type="transmembrane region" description="Helical" evidence="8">
    <location>
        <begin position="12"/>
        <end position="29"/>
    </location>
</feature>
<dbReference type="CDD" id="cd06550">
    <property type="entry name" value="TM_ABC_iron-siderophores_like"/>
    <property type="match status" value="2"/>
</dbReference>
<feature type="transmembrane region" description="Helical" evidence="8">
    <location>
        <begin position="639"/>
        <end position="657"/>
    </location>
</feature>
<dbReference type="EMBL" id="FMAG01000001">
    <property type="protein sequence ID" value="SCB16118.1"/>
    <property type="molecule type" value="Genomic_DNA"/>
</dbReference>
<comment type="subcellular location">
    <subcellularLocation>
        <location evidence="1">Cell membrane</location>
        <topology evidence="1">Multi-pass membrane protein</topology>
    </subcellularLocation>
</comment>
<accession>A0A1C3UKY6</accession>
<proteinExistence type="inferred from homology"/>
<feature type="transmembrane region" description="Helical" evidence="8">
    <location>
        <begin position="303"/>
        <end position="323"/>
    </location>
</feature>
<feature type="transmembrane region" description="Helical" evidence="8">
    <location>
        <begin position="571"/>
        <end position="593"/>
    </location>
</feature>
<name>A0A1C3UKY6_9HYPH</name>
<dbReference type="PANTHER" id="PTHR30472:SF37">
    <property type="entry name" value="FE(3+) DICITRATE TRANSPORT SYSTEM PERMEASE PROTEIN FECD-RELATED"/>
    <property type="match status" value="1"/>
</dbReference>
<evidence type="ECO:0000256" key="6">
    <source>
        <dbReference type="ARBA" id="ARBA00022989"/>
    </source>
</evidence>
<evidence type="ECO:0000256" key="7">
    <source>
        <dbReference type="ARBA" id="ARBA00023136"/>
    </source>
</evidence>
<comment type="similarity">
    <text evidence="2">Belongs to the binding-protein-dependent transport system permease family. FecCD subfamily.</text>
</comment>
<feature type="transmembrane region" description="Helical" evidence="8">
    <location>
        <begin position="142"/>
        <end position="166"/>
    </location>
</feature>
<reference evidence="10" key="1">
    <citation type="submission" date="2016-08" db="EMBL/GenBank/DDBJ databases">
        <authorList>
            <person name="Varghese N."/>
            <person name="Submissions Spin"/>
        </authorList>
    </citation>
    <scope>NUCLEOTIDE SEQUENCE [LARGE SCALE GENOMIC DNA]</scope>
    <source>
        <strain evidence="10">HAMBI 2975</strain>
    </source>
</reference>
<keyword evidence="5 8" id="KW-0812">Transmembrane</keyword>
<feature type="transmembrane region" description="Helical" evidence="8">
    <location>
        <begin position="276"/>
        <end position="297"/>
    </location>
</feature>
<keyword evidence="6 8" id="KW-1133">Transmembrane helix</keyword>
<evidence type="ECO:0000256" key="3">
    <source>
        <dbReference type="ARBA" id="ARBA00022448"/>
    </source>
</evidence>
<dbReference type="Proteomes" id="UP000199101">
    <property type="component" value="Unassembled WGS sequence"/>
</dbReference>
<evidence type="ECO:0000256" key="2">
    <source>
        <dbReference type="ARBA" id="ARBA00007935"/>
    </source>
</evidence>
<dbReference type="NCBIfam" id="NF007866">
    <property type="entry name" value="PRK10577.1-2"/>
    <property type="match status" value="1"/>
</dbReference>
<evidence type="ECO:0000313" key="10">
    <source>
        <dbReference type="Proteomes" id="UP000199101"/>
    </source>
</evidence>
<feature type="transmembrane region" description="Helical" evidence="8">
    <location>
        <begin position="233"/>
        <end position="264"/>
    </location>
</feature>
<dbReference type="GO" id="GO:0005886">
    <property type="term" value="C:plasma membrane"/>
    <property type="evidence" value="ECO:0007669"/>
    <property type="project" value="UniProtKB-SubCell"/>
</dbReference>
<dbReference type="Pfam" id="PF01032">
    <property type="entry name" value="FecCD"/>
    <property type="match status" value="2"/>
</dbReference>
<dbReference type="InterPro" id="IPR000522">
    <property type="entry name" value="ABC_transptr_permease_BtuC"/>
</dbReference>
<dbReference type="InterPro" id="IPR037294">
    <property type="entry name" value="ABC_BtuC-like"/>
</dbReference>